<keyword evidence="8" id="KW-1185">Reference proteome</keyword>
<reference evidence="7 8" key="1">
    <citation type="submission" date="2015-10" db="EMBL/GenBank/DDBJ databases">
        <title>Draft genome sequence of Streptomyces griseoruber DSM 40281, type strain for the species Streptomyces griseoruber.</title>
        <authorList>
            <person name="Ruckert C."/>
            <person name="Winkler A."/>
            <person name="Kalinowski J."/>
            <person name="Kampfer P."/>
            <person name="Glaeser S."/>
        </authorList>
    </citation>
    <scope>NUCLEOTIDE SEQUENCE [LARGE SCALE GENOMIC DNA]</scope>
    <source>
        <strain evidence="7 8">DSM 40281</strain>
    </source>
</reference>
<proteinExistence type="predicted"/>
<evidence type="ECO:0000313" key="8">
    <source>
        <dbReference type="Proteomes" id="UP000052982"/>
    </source>
</evidence>
<dbReference type="Proteomes" id="UP000052982">
    <property type="component" value="Unassembled WGS sequence"/>
</dbReference>
<evidence type="ECO:0000256" key="1">
    <source>
        <dbReference type="ARBA" id="ARBA00004141"/>
    </source>
</evidence>
<evidence type="ECO:0000256" key="2">
    <source>
        <dbReference type="ARBA" id="ARBA00022692"/>
    </source>
</evidence>
<keyword evidence="2 6" id="KW-0812">Transmembrane</keyword>
<sequence length="134" mass="15247">MLQRDALAEAPLMKHRRQDGHSFRRVFGWQEFGRHFLDHFLDHFLGGRLIAFLAAIAGTRFRFRFRTALPIMFLVARTVPEEALTIPRTSPSSRPSRPRRGEPYALSATDSFRPATTSSPPSRPSSAALRKVKD</sequence>
<evidence type="ECO:0000313" key="7">
    <source>
        <dbReference type="EMBL" id="KUN82599.1"/>
    </source>
</evidence>
<name>A0A101SYQ0_9ACTN</name>
<feature type="transmembrane region" description="Helical" evidence="6">
    <location>
        <begin position="45"/>
        <end position="63"/>
    </location>
</feature>
<evidence type="ECO:0000256" key="5">
    <source>
        <dbReference type="SAM" id="MobiDB-lite"/>
    </source>
</evidence>
<accession>A0A101SYQ0</accession>
<keyword evidence="3 6" id="KW-1133">Transmembrane helix</keyword>
<dbReference type="STRING" id="1943.AQJ64_18930"/>
<dbReference type="InterPro" id="IPR035906">
    <property type="entry name" value="MetI-like_sf"/>
</dbReference>
<gene>
    <name evidence="7" type="ORF">AQJ64_18930</name>
</gene>
<dbReference type="GO" id="GO:0016020">
    <property type="term" value="C:membrane"/>
    <property type="evidence" value="ECO:0007669"/>
    <property type="project" value="UniProtKB-SubCell"/>
</dbReference>
<dbReference type="AlphaFoldDB" id="A0A101SYQ0"/>
<feature type="compositionally biased region" description="Low complexity" evidence="5">
    <location>
        <begin position="113"/>
        <end position="128"/>
    </location>
</feature>
<dbReference type="SUPFAM" id="SSF161098">
    <property type="entry name" value="MetI-like"/>
    <property type="match status" value="1"/>
</dbReference>
<evidence type="ECO:0000256" key="6">
    <source>
        <dbReference type="SAM" id="Phobius"/>
    </source>
</evidence>
<comment type="caution">
    <text evidence="7">The sequence shown here is derived from an EMBL/GenBank/DDBJ whole genome shotgun (WGS) entry which is preliminary data.</text>
</comment>
<keyword evidence="4 6" id="KW-0472">Membrane</keyword>
<evidence type="ECO:0000256" key="4">
    <source>
        <dbReference type="ARBA" id="ARBA00023136"/>
    </source>
</evidence>
<feature type="region of interest" description="Disordered" evidence="5">
    <location>
        <begin position="86"/>
        <end position="134"/>
    </location>
</feature>
<comment type="subcellular location">
    <subcellularLocation>
        <location evidence="1">Membrane</location>
        <topology evidence="1">Multi-pass membrane protein</topology>
    </subcellularLocation>
</comment>
<dbReference type="EMBL" id="LMWW01000031">
    <property type="protein sequence ID" value="KUN82599.1"/>
    <property type="molecule type" value="Genomic_DNA"/>
</dbReference>
<protein>
    <submittedName>
        <fullName evidence="7">Uncharacterized protein</fullName>
    </submittedName>
</protein>
<evidence type="ECO:0000256" key="3">
    <source>
        <dbReference type="ARBA" id="ARBA00022989"/>
    </source>
</evidence>
<organism evidence="7 8">
    <name type="scientific">Streptomyces griseoruber</name>
    <dbReference type="NCBI Taxonomy" id="1943"/>
    <lineage>
        <taxon>Bacteria</taxon>
        <taxon>Bacillati</taxon>
        <taxon>Actinomycetota</taxon>
        <taxon>Actinomycetes</taxon>
        <taxon>Kitasatosporales</taxon>
        <taxon>Streptomycetaceae</taxon>
        <taxon>Streptomyces</taxon>
    </lineage>
</organism>